<proteinExistence type="predicted"/>
<reference evidence="1 2" key="1">
    <citation type="submission" date="2021-06" db="EMBL/GenBank/DDBJ databases">
        <title>Caerostris extrusa draft genome.</title>
        <authorList>
            <person name="Kono N."/>
            <person name="Arakawa K."/>
        </authorList>
    </citation>
    <scope>NUCLEOTIDE SEQUENCE [LARGE SCALE GENOMIC DNA]</scope>
</reference>
<evidence type="ECO:0000313" key="2">
    <source>
        <dbReference type="Proteomes" id="UP001054945"/>
    </source>
</evidence>
<sequence>MVSSAQYQLILALFFTRKALRHPFECKPSLHPIFARIFTFSRGAKSISGTSFTTPLRTDRLSWPPFAPAQTHYANGMSSFQERLGRGSNGWTCAQSRELINLEIGGFLLNTFTA</sequence>
<organism evidence="1 2">
    <name type="scientific">Caerostris extrusa</name>
    <name type="common">Bark spider</name>
    <name type="synonym">Caerostris bankana</name>
    <dbReference type="NCBI Taxonomy" id="172846"/>
    <lineage>
        <taxon>Eukaryota</taxon>
        <taxon>Metazoa</taxon>
        <taxon>Ecdysozoa</taxon>
        <taxon>Arthropoda</taxon>
        <taxon>Chelicerata</taxon>
        <taxon>Arachnida</taxon>
        <taxon>Araneae</taxon>
        <taxon>Araneomorphae</taxon>
        <taxon>Entelegynae</taxon>
        <taxon>Araneoidea</taxon>
        <taxon>Araneidae</taxon>
        <taxon>Caerostris</taxon>
    </lineage>
</organism>
<dbReference type="Proteomes" id="UP001054945">
    <property type="component" value="Unassembled WGS sequence"/>
</dbReference>
<gene>
    <name evidence="1" type="ORF">CEXT_706761</name>
</gene>
<protein>
    <submittedName>
        <fullName evidence="1">Uncharacterized protein</fullName>
    </submittedName>
</protein>
<keyword evidence="2" id="KW-1185">Reference proteome</keyword>
<comment type="caution">
    <text evidence="1">The sequence shown here is derived from an EMBL/GenBank/DDBJ whole genome shotgun (WGS) entry which is preliminary data.</text>
</comment>
<dbReference type="EMBL" id="BPLR01005235">
    <property type="protein sequence ID" value="GIY00869.1"/>
    <property type="molecule type" value="Genomic_DNA"/>
</dbReference>
<accession>A0AAV4PXC4</accession>
<evidence type="ECO:0000313" key="1">
    <source>
        <dbReference type="EMBL" id="GIY00869.1"/>
    </source>
</evidence>
<dbReference type="AlphaFoldDB" id="A0AAV4PXC4"/>
<name>A0AAV4PXC4_CAEEX</name>